<accession>A0A1E5KYZ8</accession>
<dbReference type="STRING" id="762845.BCR26_02245"/>
<name>A0A1E5KYZ8_9ENTE</name>
<feature type="transmembrane region" description="Helical" evidence="1">
    <location>
        <begin position="50"/>
        <end position="71"/>
    </location>
</feature>
<feature type="transmembrane region" description="Helical" evidence="1">
    <location>
        <begin position="21"/>
        <end position="38"/>
    </location>
</feature>
<evidence type="ECO:0000313" key="3">
    <source>
        <dbReference type="Proteomes" id="UP000095256"/>
    </source>
</evidence>
<dbReference type="EMBL" id="MIEK01000012">
    <property type="protein sequence ID" value="OEH83111.1"/>
    <property type="molecule type" value="Genomic_DNA"/>
</dbReference>
<reference evidence="2 3" key="1">
    <citation type="submission" date="2016-09" db="EMBL/GenBank/DDBJ databases">
        <authorList>
            <person name="Capua I."/>
            <person name="De Benedictis P."/>
            <person name="Joannis T."/>
            <person name="Lombin L.H."/>
            <person name="Cattoli G."/>
        </authorList>
    </citation>
    <scope>NUCLEOTIDE SEQUENCE [LARGE SCALE GENOMIC DNA]</scope>
    <source>
        <strain evidence="2 3">LMG 25899</strain>
    </source>
</reference>
<evidence type="ECO:0000256" key="1">
    <source>
        <dbReference type="SAM" id="Phobius"/>
    </source>
</evidence>
<keyword evidence="3" id="KW-1185">Reference proteome</keyword>
<organism evidence="2 3">
    <name type="scientific">Enterococcus rivorum</name>
    <dbReference type="NCBI Taxonomy" id="762845"/>
    <lineage>
        <taxon>Bacteria</taxon>
        <taxon>Bacillati</taxon>
        <taxon>Bacillota</taxon>
        <taxon>Bacilli</taxon>
        <taxon>Lactobacillales</taxon>
        <taxon>Enterococcaceae</taxon>
        <taxon>Enterococcus</taxon>
    </lineage>
</organism>
<dbReference type="OrthoDB" id="2186139at2"/>
<keyword evidence="1" id="KW-1133">Transmembrane helix</keyword>
<dbReference type="RefSeq" id="WP_069698066.1">
    <property type="nucleotide sequence ID" value="NZ_JAGGMA010000002.1"/>
</dbReference>
<proteinExistence type="predicted"/>
<protein>
    <submittedName>
        <fullName evidence="2">Uncharacterized protein</fullName>
    </submittedName>
</protein>
<comment type="caution">
    <text evidence="2">The sequence shown here is derived from an EMBL/GenBank/DDBJ whole genome shotgun (WGS) entry which is preliminary data.</text>
</comment>
<keyword evidence="1" id="KW-0472">Membrane</keyword>
<evidence type="ECO:0000313" key="2">
    <source>
        <dbReference type="EMBL" id="OEH83111.1"/>
    </source>
</evidence>
<dbReference type="Proteomes" id="UP000095256">
    <property type="component" value="Unassembled WGS sequence"/>
</dbReference>
<sequence>MFLNHGILMRKISFSHTLNQLAIFLKGMTIICFLYFFNEYFLQKNTSFQNFSAMLTILACLVSGGIGLVFFKNKSKNQPLIDEIYETFKIASIEEIKQLDKKLVAQVKQEKLFVSNNNQVVGTKDYLLIDFREGLFQLFPTRGLKNLSLHQTKAFYTLTLIYRDKKKTIPFKKEKEAKELCKQIRKNYLEVNKKW</sequence>
<keyword evidence="1" id="KW-0812">Transmembrane</keyword>
<dbReference type="AlphaFoldDB" id="A0A1E5KYZ8"/>
<gene>
    <name evidence="2" type="ORF">BCR26_02245</name>
</gene>